<dbReference type="RefSeq" id="WP_022604089.1">
    <property type="nucleotide sequence ID" value="NZ_ASSJ01000004.1"/>
</dbReference>
<dbReference type="STRING" id="582515.KR51_00003320"/>
<dbReference type="OrthoDB" id="427542at2"/>
<comment type="caution">
    <text evidence="19">The sequence shown here is derived from an EMBL/GenBank/DDBJ whole genome shotgun (WGS) entry which is preliminary data.</text>
</comment>
<dbReference type="Pfam" id="PF07715">
    <property type="entry name" value="Plug"/>
    <property type="match status" value="1"/>
</dbReference>
<feature type="domain" description="TonB-dependent receptor plug" evidence="17">
    <location>
        <begin position="220"/>
        <end position="324"/>
    </location>
</feature>
<dbReference type="eggNOG" id="COG4773">
    <property type="taxonomic scope" value="Bacteria"/>
</dbReference>
<dbReference type="GO" id="GO:0015344">
    <property type="term" value="F:siderophore uptake transmembrane transporter activity"/>
    <property type="evidence" value="ECO:0007669"/>
    <property type="project" value="TreeGrafter"/>
</dbReference>
<keyword evidence="19" id="KW-0675">Receptor</keyword>
<evidence type="ECO:0000256" key="11">
    <source>
        <dbReference type="ARBA" id="ARBA00023136"/>
    </source>
</evidence>
<comment type="subcellular location">
    <subcellularLocation>
        <location evidence="1 13">Cell outer membrane</location>
        <topology evidence="1 13">Multi-pass membrane protein</topology>
    </subcellularLocation>
</comment>
<evidence type="ECO:0000256" key="5">
    <source>
        <dbReference type="ARBA" id="ARBA00022496"/>
    </source>
</evidence>
<keyword evidence="6 13" id="KW-0812">Transmembrane</keyword>
<keyword evidence="3 13" id="KW-0813">Transport</keyword>
<evidence type="ECO:0000313" key="19">
    <source>
        <dbReference type="EMBL" id="ERN43017.1"/>
    </source>
</evidence>
<keyword evidence="11 13" id="KW-0472">Membrane</keyword>
<dbReference type="InterPro" id="IPR039426">
    <property type="entry name" value="TonB-dep_rcpt-like"/>
</dbReference>
<keyword evidence="12 13" id="KW-0998">Cell outer membrane</keyword>
<keyword evidence="8" id="KW-0408">Iron</keyword>
<dbReference type="Pfam" id="PF11741">
    <property type="entry name" value="AMIN"/>
    <property type="match status" value="1"/>
</dbReference>
<evidence type="ECO:0000256" key="7">
    <source>
        <dbReference type="ARBA" id="ARBA00022729"/>
    </source>
</evidence>
<evidence type="ECO:0000256" key="4">
    <source>
        <dbReference type="ARBA" id="ARBA00022452"/>
    </source>
</evidence>
<dbReference type="Pfam" id="PF00593">
    <property type="entry name" value="TonB_dep_Rec_b-barrel"/>
    <property type="match status" value="1"/>
</dbReference>
<evidence type="ECO:0000259" key="18">
    <source>
        <dbReference type="Pfam" id="PF11741"/>
    </source>
</evidence>
<dbReference type="PATRIC" id="fig|582515.4.peg.380"/>
<evidence type="ECO:0000256" key="12">
    <source>
        <dbReference type="ARBA" id="ARBA00023237"/>
    </source>
</evidence>
<dbReference type="GO" id="GO:0009279">
    <property type="term" value="C:cell outer membrane"/>
    <property type="evidence" value="ECO:0007669"/>
    <property type="project" value="UniProtKB-SubCell"/>
</dbReference>
<evidence type="ECO:0000256" key="2">
    <source>
        <dbReference type="ARBA" id="ARBA00009810"/>
    </source>
</evidence>
<dbReference type="InterPro" id="IPR000531">
    <property type="entry name" value="Beta-barrel_TonB"/>
</dbReference>
<evidence type="ECO:0000256" key="15">
    <source>
        <dbReference type="SAM" id="MobiDB-lite"/>
    </source>
</evidence>
<evidence type="ECO:0000256" key="10">
    <source>
        <dbReference type="ARBA" id="ARBA00023077"/>
    </source>
</evidence>
<dbReference type="GO" id="GO:0015891">
    <property type="term" value="P:siderophore transport"/>
    <property type="evidence" value="ECO:0007669"/>
    <property type="project" value="InterPro"/>
</dbReference>
<dbReference type="EMBL" id="ASSJ01000004">
    <property type="protein sequence ID" value="ERN43017.1"/>
    <property type="molecule type" value="Genomic_DNA"/>
</dbReference>
<evidence type="ECO:0000256" key="9">
    <source>
        <dbReference type="ARBA" id="ARBA00023065"/>
    </source>
</evidence>
<dbReference type="InParanoid" id="U5DQ93"/>
<evidence type="ECO:0000259" key="17">
    <source>
        <dbReference type="Pfam" id="PF07715"/>
    </source>
</evidence>
<keyword evidence="5" id="KW-0410">Iron transport</keyword>
<dbReference type="InterPro" id="IPR036942">
    <property type="entry name" value="Beta-barrel_TonB_sf"/>
</dbReference>
<dbReference type="InterPro" id="IPR037066">
    <property type="entry name" value="Plug_dom_sf"/>
</dbReference>
<protein>
    <submittedName>
        <fullName evidence="19">TonB-dependent siderophore receptor</fullName>
    </submittedName>
</protein>
<accession>U5DQ93</accession>
<keyword evidence="20" id="KW-1185">Reference proteome</keyword>
<feature type="region of interest" description="Disordered" evidence="15">
    <location>
        <begin position="39"/>
        <end position="59"/>
    </location>
</feature>
<dbReference type="SUPFAM" id="SSF56935">
    <property type="entry name" value="Porins"/>
    <property type="match status" value="1"/>
</dbReference>
<dbReference type="NCBIfam" id="TIGR01783">
    <property type="entry name" value="TonB-siderophor"/>
    <property type="match status" value="1"/>
</dbReference>
<dbReference type="PANTHER" id="PTHR32552">
    <property type="entry name" value="FERRICHROME IRON RECEPTOR-RELATED"/>
    <property type="match status" value="1"/>
</dbReference>
<evidence type="ECO:0000256" key="8">
    <source>
        <dbReference type="ARBA" id="ARBA00023004"/>
    </source>
</evidence>
<dbReference type="InterPro" id="IPR010105">
    <property type="entry name" value="TonB_sidphr_rcpt"/>
</dbReference>
<keyword evidence="4 13" id="KW-1134">Transmembrane beta strand</keyword>
<dbReference type="Gene3D" id="2.40.170.20">
    <property type="entry name" value="TonB-dependent receptor, beta-barrel domain"/>
    <property type="match status" value="1"/>
</dbReference>
<dbReference type="InterPro" id="IPR021731">
    <property type="entry name" value="AMIN_dom"/>
</dbReference>
<evidence type="ECO:0000256" key="6">
    <source>
        <dbReference type="ARBA" id="ARBA00022692"/>
    </source>
</evidence>
<evidence type="ECO:0000256" key="3">
    <source>
        <dbReference type="ARBA" id="ARBA00022448"/>
    </source>
</evidence>
<dbReference type="Proteomes" id="UP000016960">
    <property type="component" value="Unassembled WGS sequence"/>
</dbReference>
<sequence>MKVKWKTLSGWSLQLTVGAWLLIGHGAIAADAPESKPVQSADASISAEERSGATHASVPASTVDGWRAQAELADVVEITNVRIEETADGLRLQLATTGQLATPETSVTGNAAIADIPNAVLNLPAGEELIVSNPAAGIALVNISNLPDNQVRIAITGTDAPPAVEIGLGAMGLVANAIPNDDTVQVTDEDLIQIGVTGQVVADDYFVPDASTATRTATPILDTPASIQVIPRAVLEDQQVTALDDALQNIAGAAVTETEGRGFQINLRGFDGVPVFRDGFRLYSPNDNGDAAGQDFPEIANVERIEVLRGPASILFGQIDPGGAVNVVSKQPLDEPFYEVGLQIGSYEFVRPRIDISGPLTKDGSLLYRLNAVYQHEDSFRDFDQETDRFFIGPTLTWRPTDRTEIDFRLEYLDDERPFDTGLVAFGDGVADIPRDRILGEPDDRIESEFLSLGYDFEHRFSENWTIRNAFRFLKDNDDISATLSFPFIGGLDEATGTLNRVFAEQVVSNETLALQTNVVGEFSTWSIDHTVLIGVDLARYRLESESYTVFFPPSVRVPLNIFDPVYGAVPRPDRLDEPTTSEEIDTDSLQIYVQDQIELVDNLILVAGFNYETVSQTTTTLRGGRTTEADLSEDALSPRIGLVYKPIENLSLYANYARSFFPSATVTVEGDPLEPEEGEGFEVGVKTELLDRRLLATLAYFNLTRQNVATADPTDPRFSVATGEQQSQGVELNVIGEILPGWNVIGSYAYIDAEITEDNQFDVGNRLPGVPEHSASLWTTYEIQTGDLAGLAFSLGFNWVGDRTGDLNNSFDLDSYFLTNAAISYKRENWRIGLNVLNLFDVNYIEGTPRTRTRGIQPGDPFTVLGSIRYEF</sequence>
<proteinExistence type="inferred from homology"/>
<dbReference type="FunFam" id="2.170.130.10:FF:000001">
    <property type="entry name" value="Catecholate siderophore TonB-dependent receptor"/>
    <property type="match status" value="1"/>
</dbReference>
<dbReference type="InterPro" id="IPR012910">
    <property type="entry name" value="Plug_dom"/>
</dbReference>
<feature type="domain" description="AMIN" evidence="18">
    <location>
        <begin position="80"/>
        <end position="167"/>
    </location>
</feature>
<keyword evidence="10 14" id="KW-0798">TonB box</keyword>
<dbReference type="CDD" id="cd01347">
    <property type="entry name" value="ligand_gated_channel"/>
    <property type="match status" value="1"/>
</dbReference>
<evidence type="ECO:0000259" key="16">
    <source>
        <dbReference type="Pfam" id="PF00593"/>
    </source>
</evidence>
<evidence type="ECO:0000313" key="20">
    <source>
        <dbReference type="Proteomes" id="UP000016960"/>
    </source>
</evidence>
<dbReference type="FunFam" id="2.40.170.20:FF:000005">
    <property type="entry name" value="TonB-dependent siderophore receptor"/>
    <property type="match status" value="1"/>
</dbReference>
<gene>
    <name evidence="19" type="ORF">KR51_00003320</name>
</gene>
<evidence type="ECO:0000256" key="1">
    <source>
        <dbReference type="ARBA" id="ARBA00004571"/>
    </source>
</evidence>
<dbReference type="Gene3D" id="2.170.130.10">
    <property type="entry name" value="TonB-dependent receptor, plug domain"/>
    <property type="match status" value="1"/>
</dbReference>
<reference evidence="19 20" key="1">
    <citation type="submission" date="2013-05" db="EMBL/GenBank/DDBJ databases">
        <title>Draft genome sequence of Rubidibacter lacunae KORDI 51-2.</title>
        <authorList>
            <person name="Choi D.H."/>
            <person name="Noh J.H."/>
            <person name="Kwon K.-K."/>
            <person name="Lee J.-H."/>
            <person name="Ryu J.-Y."/>
        </authorList>
    </citation>
    <scope>NUCLEOTIDE SEQUENCE [LARGE SCALE GENOMIC DNA]</scope>
    <source>
        <strain evidence="19 20">KORDI 51-2</strain>
    </source>
</reference>
<feature type="domain" description="TonB-dependent receptor-like beta-barrel" evidence="16">
    <location>
        <begin position="398"/>
        <end position="840"/>
    </location>
</feature>
<name>U5DQ93_9CHRO</name>
<comment type="similarity">
    <text evidence="2 13 14">Belongs to the TonB-dependent receptor family.</text>
</comment>
<dbReference type="GO" id="GO:0038023">
    <property type="term" value="F:signaling receptor activity"/>
    <property type="evidence" value="ECO:0007669"/>
    <property type="project" value="InterPro"/>
</dbReference>
<organism evidence="19 20">
    <name type="scientific">Rubidibacter lacunae KORDI 51-2</name>
    <dbReference type="NCBI Taxonomy" id="582515"/>
    <lineage>
        <taxon>Bacteria</taxon>
        <taxon>Bacillati</taxon>
        <taxon>Cyanobacteriota</taxon>
        <taxon>Cyanophyceae</taxon>
        <taxon>Oscillatoriophycideae</taxon>
        <taxon>Chroococcales</taxon>
        <taxon>Aphanothecaceae</taxon>
        <taxon>Rubidibacter</taxon>
    </lineage>
</organism>
<dbReference type="PANTHER" id="PTHR32552:SF68">
    <property type="entry name" value="FERRICHROME OUTER MEMBRANE TRANSPORTER_PHAGE RECEPTOR"/>
    <property type="match status" value="1"/>
</dbReference>
<dbReference type="PROSITE" id="PS52016">
    <property type="entry name" value="TONB_DEPENDENT_REC_3"/>
    <property type="match status" value="1"/>
</dbReference>
<evidence type="ECO:0000256" key="14">
    <source>
        <dbReference type="RuleBase" id="RU003357"/>
    </source>
</evidence>
<keyword evidence="7" id="KW-0732">Signal</keyword>
<evidence type="ECO:0000256" key="13">
    <source>
        <dbReference type="PROSITE-ProRule" id="PRU01360"/>
    </source>
</evidence>
<dbReference type="AlphaFoldDB" id="U5DQ93"/>
<keyword evidence="9" id="KW-0406">Ion transport</keyword>